<dbReference type="Proteomes" id="UP000821866">
    <property type="component" value="Chromosome 4"/>
</dbReference>
<organism evidence="2 3">
    <name type="scientific">Rhipicephalus microplus</name>
    <name type="common">Cattle tick</name>
    <name type="synonym">Boophilus microplus</name>
    <dbReference type="NCBI Taxonomy" id="6941"/>
    <lineage>
        <taxon>Eukaryota</taxon>
        <taxon>Metazoa</taxon>
        <taxon>Ecdysozoa</taxon>
        <taxon>Arthropoda</taxon>
        <taxon>Chelicerata</taxon>
        <taxon>Arachnida</taxon>
        <taxon>Acari</taxon>
        <taxon>Parasitiformes</taxon>
        <taxon>Ixodida</taxon>
        <taxon>Ixodoidea</taxon>
        <taxon>Ixodidae</taxon>
        <taxon>Rhipicephalinae</taxon>
        <taxon>Rhipicephalus</taxon>
        <taxon>Boophilus</taxon>
    </lineage>
</organism>
<reference evidence="2" key="1">
    <citation type="journal article" date="2020" name="Cell">
        <title>Large-Scale Comparative Analyses of Tick Genomes Elucidate Their Genetic Diversity and Vector Capacities.</title>
        <authorList>
            <consortium name="Tick Genome and Microbiome Consortium (TIGMIC)"/>
            <person name="Jia N."/>
            <person name="Wang J."/>
            <person name="Shi W."/>
            <person name="Du L."/>
            <person name="Sun Y."/>
            <person name="Zhan W."/>
            <person name="Jiang J.F."/>
            <person name="Wang Q."/>
            <person name="Zhang B."/>
            <person name="Ji P."/>
            <person name="Bell-Sakyi L."/>
            <person name="Cui X.M."/>
            <person name="Yuan T.T."/>
            <person name="Jiang B.G."/>
            <person name="Yang W.F."/>
            <person name="Lam T.T."/>
            <person name="Chang Q.C."/>
            <person name="Ding S.J."/>
            <person name="Wang X.J."/>
            <person name="Zhu J.G."/>
            <person name="Ruan X.D."/>
            <person name="Zhao L."/>
            <person name="Wei J.T."/>
            <person name="Ye R.Z."/>
            <person name="Que T.C."/>
            <person name="Du C.H."/>
            <person name="Zhou Y.H."/>
            <person name="Cheng J.X."/>
            <person name="Dai P.F."/>
            <person name="Guo W.B."/>
            <person name="Han X.H."/>
            <person name="Huang E.J."/>
            <person name="Li L.F."/>
            <person name="Wei W."/>
            <person name="Gao Y.C."/>
            <person name="Liu J.Z."/>
            <person name="Shao H.Z."/>
            <person name="Wang X."/>
            <person name="Wang C.C."/>
            <person name="Yang T.C."/>
            <person name="Huo Q.B."/>
            <person name="Li W."/>
            <person name="Chen H.Y."/>
            <person name="Chen S.E."/>
            <person name="Zhou L.G."/>
            <person name="Ni X.B."/>
            <person name="Tian J.H."/>
            <person name="Sheng Y."/>
            <person name="Liu T."/>
            <person name="Pan Y.S."/>
            <person name="Xia L.Y."/>
            <person name="Li J."/>
            <person name="Zhao F."/>
            <person name="Cao W.C."/>
        </authorList>
    </citation>
    <scope>NUCLEOTIDE SEQUENCE</scope>
    <source>
        <strain evidence="2">Rmic-2018</strain>
    </source>
</reference>
<sequence length="309" mass="33994">MAHPSTKMAAQPAASSVARRHLPPQLSRGEGGHLVVTSAVAAEHGQRRPRGNCQLPLPNPAVRRAPRPSISAMQQPRWWTTIRVIYHCGGLGNVRRCQAPCELCNSVACDCTGWMRHPCPGRAVHPKRNKKDTALSGANSPSFLTTNLGGSEWDTLKAGVAEHFWELGVGRAREERAGIKVVFDAILLLSKPLSGGPGTTAAPTSLRKEYRVLLQRRWYRLRATARAEQWEMEAWCFRNMFFVARKSSAIHQNSASSVLAVILKSAGRRWLQAWRSNTQLPGEQTLCKSNAKLHNSSPALSMFGAVIVL</sequence>
<evidence type="ECO:0000313" key="2">
    <source>
        <dbReference type="EMBL" id="KAH8028863.1"/>
    </source>
</evidence>
<dbReference type="EMBL" id="JABSTU010000006">
    <property type="protein sequence ID" value="KAH8028863.1"/>
    <property type="molecule type" value="Genomic_DNA"/>
</dbReference>
<accession>A0A9J6E313</accession>
<reference evidence="2" key="2">
    <citation type="submission" date="2021-09" db="EMBL/GenBank/DDBJ databases">
        <authorList>
            <person name="Jia N."/>
            <person name="Wang J."/>
            <person name="Shi W."/>
            <person name="Du L."/>
            <person name="Sun Y."/>
            <person name="Zhan W."/>
            <person name="Jiang J."/>
            <person name="Wang Q."/>
            <person name="Zhang B."/>
            <person name="Ji P."/>
            <person name="Sakyi L.B."/>
            <person name="Cui X."/>
            <person name="Yuan T."/>
            <person name="Jiang B."/>
            <person name="Yang W."/>
            <person name="Lam T.T.-Y."/>
            <person name="Chang Q."/>
            <person name="Ding S."/>
            <person name="Wang X."/>
            <person name="Zhu J."/>
            <person name="Ruan X."/>
            <person name="Zhao L."/>
            <person name="Wei J."/>
            <person name="Que T."/>
            <person name="Du C."/>
            <person name="Cheng J."/>
            <person name="Dai P."/>
            <person name="Han X."/>
            <person name="Huang E."/>
            <person name="Gao Y."/>
            <person name="Liu J."/>
            <person name="Shao H."/>
            <person name="Ye R."/>
            <person name="Li L."/>
            <person name="Wei W."/>
            <person name="Wang X."/>
            <person name="Wang C."/>
            <person name="Huo Q."/>
            <person name="Li W."/>
            <person name="Guo W."/>
            <person name="Chen H."/>
            <person name="Chen S."/>
            <person name="Zhou L."/>
            <person name="Zhou L."/>
            <person name="Ni X."/>
            <person name="Tian J."/>
            <person name="Zhou Y."/>
            <person name="Sheng Y."/>
            <person name="Liu T."/>
            <person name="Pan Y."/>
            <person name="Xia L."/>
            <person name="Li J."/>
            <person name="Zhao F."/>
            <person name="Cao W."/>
        </authorList>
    </citation>
    <scope>NUCLEOTIDE SEQUENCE</scope>
    <source>
        <strain evidence="2">Rmic-2018</strain>
        <tissue evidence="2">Larvae</tissue>
    </source>
</reference>
<protein>
    <submittedName>
        <fullName evidence="2">Uncharacterized protein</fullName>
    </submittedName>
</protein>
<comment type="caution">
    <text evidence="2">The sequence shown here is derived from an EMBL/GenBank/DDBJ whole genome shotgun (WGS) entry which is preliminary data.</text>
</comment>
<evidence type="ECO:0000313" key="3">
    <source>
        <dbReference type="Proteomes" id="UP000821866"/>
    </source>
</evidence>
<evidence type="ECO:0000256" key="1">
    <source>
        <dbReference type="SAM" id="MobiDB-lite"/>
    </source>
</evidence>
<feature type="region of interest" description="Disordered" evidence="1">
    <location>
        <begin position="1"/>
        <end position="69"/>
    </location>
</feature>
<proteinExistence type="predicted"/>
<name>A0A9J6E313_RHIMP</name>
<gene>
    <name evidence="2" type="ORF">HPB51_019994</name>
</gene>
<dbReference type="AlphaFoldDB" id="A0A9J6E313"/>
<keyword evidence="3" id="KW-1185">Reference proteome</keyword>